<dbReference type="InterPro" id="IPR038570">
    <property type="entry name" value="HicA_sf"/>
</dbReference>
<proteinExistence type="inferred from homology"/>
<evidence type="ECO:0000256" key="4">
    <source>
        <dbReference type="ARBA" id="ARBA00022759"/>
    </source>
</evidence>
<gene>
    <name evidence="8" type="ORF">A2Z21_03790</name>
</gene>
<dbReference type="GO" id="GO:0003729">
    <property type="term" value="F:mRNA binding"/>
    <property type="evidence" value="ECO:0007669"/>
    <property type="project" value="InterPro"/>
</dbReference>
<keyword evidence="5" id="KW-0378">Hydrolase</keyword>
<reference evidence="8 9" key="1">
    <citation type="journal article" date="2016" name="Nat. Commun.">
        <title>Thousands of microbial genomes shed light on interconnected biogeochemical processes in an aquifer system.</title>
        <authorList>
            <person name="Anantharaman K."/>
            <person name="Brown C.T."/>
            <person name="Hug L.A."/>
            <person name="Sharon I."/>
            <person name="Castelle C.J."/>
            <person name="Probst A.J."/>
            <person name="Thomas B.C."/>
            <person name="Singh A."/>
            <person name="Wilkins M.J."/>
            <person name="Karaoz U."/>
            <person name="Brodie E.L."/>
            <person name="Williams K.H."/>
            <person name="Hubbard S.S."/>
            <person name="Banfield J.F."/>
        </authorList>
    </citation>
    <scope>NUCLEOTIDE SEQUENCE [LARGE SCALE GENOMIC DNA]</scope>
    <source>
        <strain evidence="9">RBG_16_55_9</strain>
    </source>
</reference>
<dbReference type="AlphaFoldDB" id="A0A1F5UNL0"/>
<evidence type="ECO:0000256" key="3">
    <source>
        <dbReference type="ARBA" id="ARBA00022722"/>
    </source>
</evidence>
<evidence type="ECO:0000313" key="9">
    <source>
        <dbReference type="Proteomes" id="UP000179157"/>
    </source>
</evidence>
<keyword evidence="6" id="KW-0694">RNA-binding</keyword>
<keyword evidence="3" id="KW-0540">Nuclease</keyword>
<evidence type="ECO:0000256" key="5">
    <source>
        <dbReference type="ARBA" id="ARBA00022801"/>
    </source>
</evidence>
<comment type="similarity">
    <text evidence="1">Belongs to the HicA mRNA interferase family.</text>
</comment>
<dbReference type="GO" id="GO:0016787">
    <property type="term" value="F:hydrolase activity"/>
    <property type="evidence" value="ECO:0007669"/>
    <property type="project" value="UniProtKB-KW"/>
</dbReference>
<dbReference type="Pfam" id="PF07927">
    <property type="entry name" value="HicA_toxin"/>
    <property type="match status" value="1"/>
</dbReference>
<evidence type="ECO:0000256" key="2">
    <source>
        <dbReference type="ARBA" id="ARBA00022649"/>
    </source>
</evidence>
<keyword evidence="4" id="KW-0255">Endonuclease</keyword>
<keyword evidence="7" id="KW-0346">Stress response</keyword>
<evidence type="ECO:0000256" key="7">
    <source>
        <dbReference type="ARBA" id="ARBA00023016"/>
    </source>
</evidence>
<dbReference type="Proteomes" id="UP000179157">
    <property type="component" value="Unassembled WGS sequence"/>
</dbReference>
<protein>
    <recommendedName>
        <fullName evidence="10">Addiction module toxin, HicA family</fullName>
    </recommendedName>
</protein>
<dbReference type="GO" id="GO:0004519">
    <property type="term" value="F:endonuclease activity"/>
    <property type="evidence" value="ECO:0007669"/>
    <property type="project" value="UniProtKB-KW"/>
</dbReference>
<comment type="caution">
    <text evidence="8">The sequence shown here is derived from an EMBL/GenBank/DDBJ whole genome shotgun (WGS) entry which is preliminary data.</text>
</comment>
<evidence type="ECO:0000256" key="6">
    <source>
        <dbReference type="ARBA" id="ARBA00022884"/>
    </source>
</evidence>
<organism evidence="8 9">
    <name type="scientific">Fraserbacteria sp. (strain RBG_16_55_9)</name>
    <dbReference type="NCBI Taxonomy" id="1817864"/>
    <lineage>
        <taxon>Bacteria</taxon>
        <taxon>Candidatus Fraseribacteriota</taxon>
    </lineage>
</organism>
<accession>A0A1F5UNL0</accession>
<sequence>MTYRELTQKLRKRGCEFVRRAPGSHEIWWNPANQRFTTIVRHGRKDLPKGTLRAILRDLGISPEELRRS</sequence>
<dbReference type="InterPro" id="IPR012933">
    <property type="entry name" value="HicA_mRNA_interferase"/>
</dbReference>
<evidence type="ECO:0000313" key="8">
    <source>
        <dbReference type="EMBL" id="OGF52699.1"/>
    </source>
</evidence>
<keyword evidence="2" id="KW-1277">Toxin-antitoxin system</keyword>
<dbReference type="Gene3D" id="3.30.920.30">
    <property type="entry name" value="Hypothetical protein"/>
    <property type="match status" value="1"/>
</dbReference>
<dbReference type="SUPFAM" id="SSF54786">
    <property type="entry name" value="YcfA/nrd intein domain"/>
    <property type="match status" value="1"/>
</dbReference>
<evidence type="ECO:0000256" key="1">
    <source>
        <dbReference type="ARBA" id="ARBA00006620"/>
    </source>
</evidence>
<name>A0A1F5UNL0_FRAXR</name>
<evidence type="ECO:0008006" key="10">
    <source>
        <dbReference type="Google" id="ProtNLM"/>
    </source>
</evidence>
<dbReference type="EMBL" id="MFGX01000131">
    <property type="protein sequence ID" value="OGF52699.1"/>
    <property type="molecule type" value="Genomic_DNA"/>
</dbReference>